<keyword evidence="1" id="KW-0732">Signal</keyword>
<protein>
    <recommendedName>
        <fullName evidence="4">DUF541 domain-containing protein</fullName>
    </recommendedName>
</protein>
<name>A0ABW7FAT9_9BURK</name>
<keyword evidence="3" id="KW-1185">Reference proteome</keyword>
<feature type="signal peptide" evidence="1">
    <location>
        <begin position="1"/>
        <end position="26"/>
    </location>
</feature>
<dbReference type="EMBL" id="JBIGHV010000009">
    <property type="protein sequence ID" value="MFG6432730.1"/>
    <property type="molecule type" value="Genomic_DNA"/>
</dbReference>
<dbReference type="PROSITE" id="PS51257">
    <property type="entry name" value="PROKAR_LIPOPROTEIN"/>
    <property type="match status" value="1"/>
</dbReference>
<evidence type="ECO:0000313" key="3">
    <source>
        <dbReference type="Proteomes" id="UP001606210"/>
    </source>
</evidence>
<evidence type="ECO:0000256" key="1">
    <source>
        <dbReference type="SAM" id="SignalP"/>
    </source>
</evidence>
<evidence type="ECO:0008006" key="4">
    <source>
        <dbReference type="Google" id="ProtNLM"/>
    </source>
</evidence>
<evidence type="ECO:0000313" key="2">
    <source>
        <dbReference type="EMBL" id="MFG6432730.1"/>
    </source>
</evidence>
<gene>
    <name evidence="2" type="ORF">ACG00Y_22635</name>
</gene>
<proteinExistence type="predicted"/>
<reference evidence="2 3" key="1">
    <citation type="submission" date="2024-08" db="EMBL/GenBank/DDBJ databases">
        <authorList>
            <person name="Lu H."/>
        </authorList>
    </citation>
    <scope>NUCLEOTIDE SEQUENCE [LARGE SCALE GENOMIC DNA]</scope>
    <source>
        <strain evidence="2 3">LYH14W</strain>
    </source>
</reference>
<comment type="caution">
    <text evidence="2">The sequence shown here is derived from an EMBL/GenBank/DDBJ whole genome shotgun (WGS) entry which is preliminary data.</text>
</comment>
<sequence length="257" mass="26994">MQPQRPRNLVLALLAATLLLSSCSQPIREQLKEFGFSEIQPPSTLLPPGTVIMVKQQDPLVVGIICTAQNAFGAEIANKLVKSASTTSMKSSSLEGSFDLAADYVKSVSGSVQGSSVESIGVTMANVALNELPDDAVMSGVKSRTPECRDAIKLRRANGAQVSMVKSVVAADVTYMIRYRGSVDAAIRADMTKQVAARLGLSGAAASESSVTGKHLYWGIRDDMALAAYEGVGLPATGTISRARLIEPGKPVLVVAD</sequence>
<organism evidence="2 3">
    <name type="scientific">Pelomonas parva</name>
    <dbReference type="NCBI Taxonomy" id="3299032"/>
    <lineage>
        <taxon>Bacteria</taxon>
        <taxon>Pseudomonadati</taxon>
        <taxon>Pseudomonadota</taxon>
        <taxon>Betaproteobacteria</taxon>
        <taxon>Burkholderiales</taxon>
        <taxon>Sphaerotilaceae</taxon>
        <taxon>Roseateles</taxon>
    </lineage>
</organism>
<dbReference type="Proteomes" id="UP001606210">
    <property type="component" value="Unassembled WGS sequence"/>
</dbReference>
<accession>A0ABW7FAT9</accession>
<dbReference type="RefSeq" id="WP_394482823.1">
    <property type="nucleotide sequence ID" value="NZ_JBIGHV010000009.1"/>
</dbReference>
<feature type="chain" id="PRO_5045970068" description="DUF541 domain-containing protein" evidence="1">
    <location>
        <begin position="27"/>
        <end position="257"/>
    </location>
</feature>